<dbReference type="EMBL" id="PQNY01000004">
    <property type="protein sequence ID" value="POS02358.1"/>
    <property type="molecule type" value="Genomic_DNA"/>
</dbReference>
<dbReference type="OrthoDB" id="7560678at2"/>
<keyword evidence="3" id="KW-0808">Transferase</keyword>
<proteinExistence type="predicted"/>
<dbReference type="Gene3D" id="3.40.50.2000">
    <property type="entry name" value="Glycogen Phosphorylase B"/>
    <property type="match status" value="2"/>
</dbReference>
<dbReference type="RefSeq" id="WP_103725417.1">
    <property type="nucleotide sequence ID" value="NZ_PQNY01000004.1"/>
</dbReference>
<dbReference type="Proteomes" id="UP000237056">
    <property type="component" value="Unassembled WGS sequence"/>
</dbReference>
<accession>A0A2S4N9J5</accession>
<dbReference type="Pfam" id="PF00534">
    <property type="entry name" value="Glycos_transf_1"/>
    <property type="match status" value="1"/>
</dbReference>
<dbReference type="SUPFAM" id="SSF53756">
    <property type="entry name" value="UDP-Glycosyltransferase/glycogen phosphorylase"/>
    <property type="match status" value="1"/>
</dbReference>
<feature type="domain" description="Glycosyl transferase family 1" evidence="1">
    <location>
        <begin position="173"/>
        <end position="327"/>
    </location>
</feature>
<dbReference type="InterPro" id="IPR028098">
    <property type="entry name" value="Glyco_trans_4-like_N"/>
</dbReference>
<dbReference type="GO" id="GO:0016757">
    <property type="term" value="F:glycosyltransferase activity"/>
    <property type="evidence" value="ECO:0007669"/>
    <property type="project" value="InterPro"/>
</dbReference>
<sequence length="354" mass="40944">MKPVIIHFIDTLGRGGAEKLLVNTVNLLGNDFENIVVYLNAPHDLKNSITNAKVICLEEPFSWKSFFKITSKLQHIIKENKVSIIHSHSYWTNLISRLLNCPNVIKVQSYHNAIYDTMWDNKKVKLLAYIDRLLYKKKHIVICVSNYVKSIVEDKLKIKNTIVLKNFIVSNKQTEKQTEITDTLRIVSIGNIKKEKNYDLVIEAFQKELHKDNLIFHIYGSGNLLETYQNRVKELKIKNLVFMGSTSNVERVMQNYNLYCMTSTSEACPLSPLEALQAGLPLLLSDVQPLKEIAEDNALYFRSGDVNSFIAKIRNIHKELVPLNNNKIENILKRYSQEQYIKNIKEIYKKSLVK</sequence>
<evidence type="ECO:0000313" key="4">
    <source>
        <dbReference type="Proteomes" id="UP000237056"/>
    </source>
</evidence>
<gene>
    <name evidence="3" type="ORF">Q361_10477</name>
</gene>
<protein>
    <submittedName>
        <fullName evidence="3">Glycosyltransferase involved in cell wall biosynthesis</fullName>
    </submittedName>
</protein>
<keyword evidence="4" id="KW-1185">Reference proteome</keyword>
<dbReference type="AlphaFoldDB" id="A0A2S4N9J5"/>
<comment type="caution">
    <text evidence="3">The sequence shown here is derived from an EMBL/GenBank/DDBJ whole genome shotgun (WGS) entry which is preliminary data.</text>
</comment>
<evidence type="ECO:0000259" key="1">
    <source>
        <dbReference type="Pfam" id="PF00534"/>
    </source>
</evidence>
<reference evidence="3 4" key="1">
    <citation type="submission" date="2018-01" db="EMBL/GenBank/DDBJ databases">
        <title>Genomic Encyclopedia of Type Strains, Phase I: the one thousand microbial genomes (KMG-I) project.</title>
        <authorList>
            <person name="Goeker M."/>
        </authorList>
    </citation>
    <scope>NUCLEOTIDE SEQUENCE [LARGE SCALE GENOMIC DNA]</scope>
    <source>
        <strain evidence="3 4">DSM 17960</strain>
    </source>
</reference>
<feature type="domain" description="Glycosyltransferase subfamily 4-like N-terminal" evidence="2">
    <location>
        <begin position="15"/>
        <end position="165"/>
    </location>
</feature>
<dbReference type="PANTHER" id="PTHR12526:SF627">
    <property type="entry name" value="D-RHAMNOSYLTRANSFERASE WBPZ"/>
    <property type="match status" value="1"/>
</dbReference>
<dbReference type="InterPro" id="IPR001296">
    <property type="entry name" value="Glyco_trans_1"/>
</dbReference>
<dbReference type="PANTHER" id="PTHR12526">
    <property type="entry name" value="GLYCOSYLTRANSFERASE"/>
    <property type="match status" value="1"/>
</dbReference>
<organism evidence="3 4">
    <name type="scientific">Flavobacterium croceum DSM 17960</name>
    <dbReference type="NCBI Taxonomy" id="1121886"/>
    <lineage>
        <taxon>Bacteria</taxon>
        <taxon>Pseudomonadati</taxon>
        <taxon>Bacteroidota</taxon>
        <taxon>Flavobacteriia</taxon>
        <taxon>Flavobacteriales</taxon>
        <taxon>Flavobacteriaceae</taxon>
        <taxon>Flavobacterium</taxon>
    </lineage>
</organism>
<evidence type="ECO:0000259" key="2">
    <source>
        <dbReference type="Pfam" id="PF13439"/>
    </source>
</evidence>
<dbReference type="Pfam" id="PF13439">
    <property type="entry name" value="Glyco_transf_4"/>
    <property type="match status" value="1"/>
</dbReference>
<evidence type="ECO:0000313" key="3">
    <source>
        <dbReference type="EMBL" id="POS02358.1"/>
    </source>
</evidence>
<name>A0A2S4N9J5_9FLAO</name>